<dbReference type="AlphaFoldDB" id="A0A9N9D7D6"/>
<reference evidence="1" key="1">
    <citation type="submission" date="2021-06" db="EMBL/GenBank/DDBJ databases">
        <authorList>
            <person name="Kallberg Y."/>
            <person name="Tangrot J."/>
            <person name="Rosling A."/>
        </authorList>
    </citation>
    <scope>NUCLEOTIDE SEQUENCE</scope>
    <source>
        <strain evidence="1">FL130A</strain>
    </source>
</reference>
<organism evidence="1 2">
    <name type="scientific">Ambispora leptoticha</name>
    <dbReference type="NCBI Taxonomy" id="144679"/>
    <lineage>
        <taxon>Eukaryota</taxon>
        <taxon>Fungi</taxon>
        <taxon>Fungi incertae sedis</taxon>
        <taxon>Mucoromycota</taxon>
        <taxon>Glomeromycotina</taxon>
        <taxon>Glomeromycetes</taxon>
        <taxon>Archaeosporales</taxon>
        <taxon>Ambisporaceae</taxon>
        <taxon>Ambispora</taxon>
    </lineage>
</organism>
<sequence length="204" mass="23041">MKVFPETSKHLKSLDTMIYYATDGSSGTHPLVLHQNFDRLLSNGEGKSNALFNHVLRDGKDCCKIKSLEVFRFLQKYADDTEINIIYPAGETFDENEVQIPGNNPIVTPSNPLTNNNMLVELTIKKITKGQDGNYQDLLQETKYLVNAGFKKDGEEYKLYQDLKQIAADFSIDRVGGRPVDLYPSKSGMDKFTGPWRLAFAYTS</sequence>
<gene>
    <name evidence="1" type="ORF">ALEPTO_LOCUS9270</name>
</gene>
<dbReference type="EMBL" id="CAJVPS010006776">
    <property type="protein sequence ID" value="CAG8628692.1"/>
    <property type="molecule type" value="Genomic_DNA"/>
</dbReference>
<dbReference type="Proteomes" id="UP000789508">
    <property type="component" value="Unassembled WGS sequence"/>
</dbReference>
<proteinExistence type="predicted"/>
<evidence type="ECO:0000313" key="1">
    <source>
        <dbReference type="EMBL" id="CAG8628692.1"/>
    </source>
</evidence>
<comment type="caution">
    <text evidence="1">The sequence shown here is derived from an EMBL/GenBank/DDBJ whole genome shotgun (WGS) entry which is preliminary data.</text>
</comment>
<name>A0A9N9D7D6_9GLOM</name>
<keyword evidence="2" id="KW-1185">Reference proteome</keyword>
<evidence type="ECO:0000313" key="2">
    <source>
        <dbReference type="Proteomes" id="UP000789508"/>
    </source>
</evidence>
<protein>
    <submittedName>
        <fullName evidence="1">9823_t:CDS:1</fullName>
    </submittedName>
</protein>
<accession>A0A9N9D7D6</accession>